<proteinExistence type="predicted"/>
<evidence type="ECO:0000256" key="1">
    <source>
        <dbReference type="SAM" id="MobiDB-lite"/>
    </source>
</evidence>
<comment type="caution">
    <text evidence="2">The sequence shown here is derived from an EMBL/GenBank/DDBJ whole genome shotgun (WGS) entry which is preliminary data.</text>
</comment>
<reference evidence="2 3" key="1">
    <citation type="submission" date="2021-06" db="EMBL/GenBank/DDBJ databases">
        <authorList>
            <person name="Palmer J.M."/>
        </authorList>
    </citation>
    <scope>NUCLEOTIDE SEQUENCE [LARGE SCALE GENOMIC DNA]</scope>
    <source>
        <strain evidence="2 3">AS_MEX2019</strain>
        <tissue evidence="2">Muscle</tissue>
    </source>
</reference>
<feature type="region of interest" description="Disordered" evidence="1">
    <location>
        <begin position="29"/>
        <end position="59"/>
    </location>
</feature>
<keyword evidence="3" id="KW-1185">Reference proteome</keyword>
<sequence>AGEGLALLAYFRTERIRTERTSALQTLISRSGTHLPRAMTHPESARSHSSFGPPEQPRG</sequence>
<evidence type="ECO:0000313" key="3">
    <source>
        <dbReference type="Proteomes" id="UP001469553"/>
    </source>
</evidence>
<gene>
    <name evidence="2" type="ORF">AMECASPLE_008108</name>
</gene>
<feature type="non-terminal residue" evidence="2">
    <location>
        <position position="1"/>
    </location>
</feature>
<protein>
    <submittedName>
        <fullName evidence="2">Uncharacterized protein</fullName>
    </submittedName>
</protein>
<dbReference type="Proteomes" id="UP001469553">
    <property type="component" value="Unassembled WGS sequence"/>
</dbReference>
<accession>A0ABV0ZVU5</accession>
<evidence type="ECO:0000313" key="2">
    <source>
        <dbReference type="EMBL" id="MEQ2310364.1"/>
    </source>
</evidence>
<organism evidence="2 3">
    <name type="scientific">Ameca splendens</name>
    <dbReference type="NCBI Taxonomy" id="208324"/>
    <lineage>
        <taxon>Eukaryota</taxon>
        <taxon>Metazoa</taxon>
        <taxon>Chordata</taxon>
        <taxon>Craniata</taxon>
        <taxon>Vertebrata</taxon>
        <taxon>Euteleostomi</taxon>
        <taxon>Actinopterygii</taxon>
        <taxon>Neopterygii</taxon>
        <taxon>Teleostei</taxon>
        <taxon>Neoteleostei</taxon>
        <taxon>Acanthomorphata</taxon>
        <taxon>Ovalentaria</taxon>
        <taxon>Atherinomorphae</taxon>
        <taxon>Cyprinodontiformes</taxon>
        <taxon>Goodeidae</taxon>
        <taxon>Ameca</taxon>
    </lineage>
</organism>
<dbReference type="EMBL" id="JAHRIP010075659">
    <property type="protein sequence ID" value="MEQ2310364.1"/>
    <property type="molecule type" value="Genomic_DNA"/>
</dbReference>
<name>A0ABV0ZVU5_9TELE</name>